<evidence type="ECO:0000256" key="1">
    <source>
        <dbReference type="ARBA" id="ARBA00022514"/>
    </source>
</evidence>
<proteinExistence type="predicted"/>
<dbReference type="SMART" id="SM00199">
    <property type="entry name" value="SCY"/>
    <property type="match status" value="1"/>
</dbReference>
<dbReference type="Proteomes" id="UP001444071">
    <property type="component" value="Unassembled WGS sequence"/>
</dbReference>
<keyword evidence="4" id="KW-1185">Reference proteome</keyword>
<dbReference type="InterPro" id="IPR001811">
    <property type="entry name" value="Chemokine_IL8-like_dom"/>
</dbReference>
<keyword evidence="1" id="KW-0202">Cytokine</keyword>
<dbReference type="InterPro" id="IPR036048">
    <property type="entry name" value="Interleukin_8-like_sf"/>
</dbReference>
<name>A0ABV0WPW6_9TELE</name>
<reference evidence="3 4" key="1">
    <citation type="submission" date="2021-06" db="EMBL/GenBank/DDBJ databases">
        <authorList>
            <person name="Palmer J.M."/>
        </authorList>
    </citation>
    <scope>NUCLEOTIDE SEQUENCE [LARGE SCALE GENOMIC DNA]</scope>
    <source>
        <strain evidence="3 4">XR_2019</strain>
        <tissue evidence="3">Muscle</tissue>
    </source>
</reference>
<sequence length="81" mass="9185">QAQKYNTGTVECCNKFSSVVIPKKNVSEIKKTHSSCMLKGFIVKTVKGQSLCFRESVPWVLEAYNQMHNYEGSGQQQQTPR</sequence>
<dbReference type="SUPFAM" id="SSF54117">
    <property type="entry name" value="Interleukin 8-like chemokines"/>
    <property type="match status" value="1"/>
</dbReference>
<evidence type="ECO:0000259" key="2">
    <source>
        <dbReference type="SMART" id="SM00199"/>
    </source>
</evidence>
<feature type="non-terminal residue" evidence="3">
    <location>
        <position position="1"/>
    </location>
</feature>
<dbReference type="EMBL" id="JAHRIM010060668">
    <property type="protein sequence ID" value="MEQ2270938.1"/>
    <property type="molecule type" value="Genomic_DNA"/>
</dbReference>
<comment type="caution">
    <text evidence="3">The sequence shown here is derived from an EMBL/GenBank/DDBJ whole genome shotgun (WGS) entry which is preliminary data.</text>
</comment>
<organism evidence="3 4">
    <name type="scientific">Xenotaenia resolanae</name>
    <dbReference type="NCBI Taxonomy" id="208358"/>
    <lineage>
        <taxon>Eukaryota</taxon>
        <taxon>Metazoa</taxon>
        <taxon>Chordata</taxon>
        <taxon>Craniata</taxon>
        <taxon>Vertebrata</taxon>
        <taxon>Euteleostomi</taxon>
        <taxon>Actinopterygii</taxon>
        <taxon>Neopterygii</taxon>
        <taxon>Teleostei</taxon>
        <taxon>Neoteleostei</taxon>
        <taxon>Acanthomorphata</taxon>
        <taxon>Ovalentaria</taxon>
        <taxon>Atherinomorphae</taxon>
        <taxon>Cyprinodontiformes</taxon>
        <taxon>Goodeidae</taxon>
        <taxon>Xenotaenia</taxon>
    </lineage>
</organism>
<gene>
    <name evidence="3" type="ORF">XENORESO_017765</name>
</gene>
<dbReference type="Pfam" id="PF00048">
    <property type="entry name" value="IL8"/>
    <property type="match status" value="1"/>
</dbReference>
<accession>A0ABV0WPW6</accession>
<evidence type="ECO:0000313" key="3">
    <source>
        <dbReference type="EMBL" id="MEQ2270938.1"/>
    </source>
</evidence>
<feature type="domain" description="Chemokine interleukin-8-like" evidence="2">
    <location>
        <begin position="9"/>
        <end position="67"/>
    </location>
</feature>
<evidence type="ECO:0000313" key="4">
    <source>
        <dbReference type="Proteomes" id="UP001444071"/>
    </source>
</evidence>
<protein>
    <recommendedName>
        <fullName evidence="2">Chemokine interleukin-8-like domain-containing protein</fullName>
    </recommendedName>
</protein>
<dbReference type="Gene3D" id="2.40.50.40">
    <property type="match status" value="1"/>
</dbReference>